<proteinExistence type="predicted"/>
<evidence type="ECO:0000313" key="1">
    <source>
        <dbReference type="EMBL" id="SQC93948.1"/>
    </source>
</evidence>
<name>A0A2X3INW6_9ENTR</name>
<sequence length="127" mass="13909">MDHCLIIFDFLPITFRDDSNRGVMNVKASFKKYLLCLALGIAVSPVSQAASSGIIHFRGEIVEGGCQWTPASTNIAMTCTEKGKPVTQTVALSALDGVTLHNDSTMQTRVQYLDPQHKTAVLYVTYQ</sequence>
<dbReference type="Proteomes" id="UP000251197">
    <property type="component" value="Unassembled WGS sequence"/>
</dbReference>
<protein>
    <recommendedName>
        <fullName evidence="3">Type 1 fimbrial protein</fullName>
    </recommendedName>
</protein>
<accession>A0A2X3INW6</accession>
<dbReference type="AlphaFoldDB" id="A0A2X3INW6"/>
<evidence type="ECO:0008006" key="3">
    <source>
        <dbReference type="Google" id="ProtNLM"/>
    </source>
</evidence>
<dbReference type="EMBL" id="UAVU01000012">
    <property type="protein sequence ID" value="SQC93948.1"/>
    <property type="molecule type" value="Genomic_DNA"/>
</dbReference>
<evidence type="ECO:0000313" key="2">
    <source>
        <dbReference type="Proteomes" id="UP000251197"/>
    </source>
</evidence>
<gene>
    <name evidence="1" type="ORF">NCTC12120_07065</name>
</gene>
<reference evidence="1 2" key="1">
    <citation type="submission" date="2018-06" db="EMBL/GenBank/DDBJ databases">
        <authorList>
            <consortium name="Pathogen Informatics"/>
            <person name="Doyle S."/>
        </authorList>
    </citation>
    <scope>NUCLEOTIDE SEQUENCE [LARGE SCALE GENOMIC DNA]</scope>
    <source>
        <strain evidence="1 2">NCTC12120</strain>
    </source>
</reference>
<dbReference type="STRING" id="158822.LH23_13440"/>
<organism evidence="1 2">
    <name type="scientific">Cedecea neteri</name>
    <dbReference type="NCBI Taxonomy" id="158822"/>
    <lineage>
        <taxon>Bacteria</taxon>
        <taxon>Pseudomonadati</taxon>
        <taxon>Pseudomonadota</taxon>
        <taxon>Gammaproteobacteria</taxon>
        <taxon>Enterobacterales</taxon>
        <taxon>Enterobacteriaceae</taxon>
        <taxon>Cedecea</taxon>
    </lineage>
</organism>